<evidence type="ECO:0000313" key="1">
    <source>
        <dbReference type="EMBL" id="CAG8565934.1"/>
    </source>
</evidence>
<dbReference type="EMBL" id="CAJVPJ010000927">
    <property type="protein sequence ID" value="CAG8565934.1"/>
    <property type="molecule type" value="Genomic_DNA"/>
</dbReference>
<dbReference type="OrthoDB" id="2437939at2759"/>
<proteinExistence type="predicted"/>
<dbReference type="Proteomes" id="UP000789572">
    <property type="component" value="Unassembled WGS sequence"/>
</dbReference>
<dbReference type="AlphaFoldDB" id="A0A9N9BJ38"/>
<organism evidence="1 2">
    <name type="scientific">Paraglomus occultum</name>
    <dbReference type="NCBI Taxonomy" id="144539"/>
    <lineage>
        <taxon>Eukaryota</taxon>
        <taxon>Fungi</taxon>
        <taxon>Fungi incertae sedis</taxon>
        <taxon>Mucoromycota</taxon>
        <taxon>Glomeromycotina</taxon>
        <taxon>Glomeromycetes</taxon>
        <taxon>Paraglomerales</taxon>
        <taxon>Paraglomeraceae</taxon>
        <taxon>Paraglomus</taxon>
    </lineage>
</organism>
<protein>
    <submittedName>
        <fullName evidence="1">10372_t:CDS:1</fullName>
    </submittedName>
</protein>
<accession>A0A9N9BJ38</accession>
<name>A0A9N9BJ38_9GLOM</name>
<keyword evidence="2" id="KW-1185">Reference proteome</keyword>
<comment type="caution">
    <text evidence="1">The sequence shown here is derived from an EMBL/GenBank/DDBJ whole genome shotgun (WGS) entry which is preliminary data.</text>
</comment>
<sequence>MENVSHSSTTRQIHLTRSFLCLWFQHLGYSATFTVGRPKFGSIFTLPDTDKNAHIGESLKTECGGKLRKDPFKAYKCLIFTEFVFNNRGVPIPFEPPAANVPVSKGEITVEIP</sequence>
<gene>
    <name evidence="1" type="ORF">POCULU_LOCUS5747</name>
</gene>
<reference evidence="1" key="1">
    <citation type="submission" date="2021-06" db="EMBL/GenBank/DDBJ databases">
        <authorList>
            <person name="Kallberg Y."/>
            <person name="Tangrot J."/>
            <person name="Rosling A."/>
        </authorList>
    </citation>
    <scope>NUCLEOTIDE SEQUENCE</scope>
    <source>
        <strain evidence="1">IA702</strain>
    </source>
</reference>
<evidence type="ECO:0000313" key="2">
    <source>
        <dbReference type="Proteomes" id="UP000789572"/>
    </source>
</evidence>